<evidence type="ECO:0000313" key="11">
    <source>
        <dbReference type="Proteomes" id="UP000038009"/>
    </source>
</evidence>
<feature type="compositionally biased region" description="Polar residues" evidence="7">
    <location>
        <begin position="181"/>
        <end position="190"/>
    </location>
</feature>
<comment type="similarity">
    <text evidence="2">Belongs to the VPS52 family.</text>
</comment>
<comment type="subcellular location">
    <subcellularLocation>
        <location evidence="1">Golgi apparatus</location>
        <location evidence="1">trans-Golgi network</location>
    </subcellularLocation>
</comment>
<dbReference type="GO" id="GO:0042147">
    <property type="term" value="P:retrograde transport, endosome to Golgi"/>
    <property type="evidence" value="ECO:0007669"/>
    <property type="project" value="TreeGrafter"/>
</dbReference>
<dbReference type="InterPro" id="IPR048319">
    <property type="entry name" value="Vps52_CC"/>
</dbReference>
<feature type="domain" description="Vps52 coiled-coil" evidence="8">
    <location>
        <begin position="55"/>
        <end position="266"/>
    </location>
</feature>
<comment type="caution">
    <text evidence="10">The sequence shown here is derived from an EMBL/GenBank/DDBJ whole genome shotgun (WGS) entry which is preliminary data.</text>
</comment>
<feature type="coiled-coil region" evidence="6">
    <location>
        <begin position="71"/>
        <end position="98"/>
    </location>
</feature>
<evidence type="ECO:0000313" key="10">
    <source>
        <dbReference type="EMBL" id="KPI85907.1"/>
    </source>
</evidence>
<evidence type="ECO:0000259" key="8">
    <source>
        <dbReference type="Pfam" id="PF04129"/>
    </source>
</evidence>
<keyword evidence="11" id="KW-1185">Reference proteome</keyword>
<dbReference type="Pfam" id="PF20655">
    <property type="entry name" value="Vps52_C"/>
    <property type="match status" value="2"/>
</dbReference>
<feature type="region of interest" description="Disordered" evidence="7">
    <location>
        <begin position="165"/>
        <end position="190"/>
    </location>
</feature>
<dbReference type="Proteomes" id="UP000038009">
    <property type="component" value="Unassembled WGS sequence"/>
</dbReference>
<dbReference type="GO" id="GO:0015031">
    <property type="term" value="P:protein transport"/>
    <property type="evidence" value="ECO:0007669"/>
    <property type="project" value="UniProtKB-KW"/>
</dbReference>
<dbReference type="GO" id="GO:0005829">
    <property type="term" value="C:cytosol"/>
    <property type="evidence" value="ECO:0007669"/>
    <property type="project" value="GOC"/>
</dbReference>
<dbReference type="PANTHER" id="PTHR14190">
    <property type="entry name" value="SUPPRESSOR OF ACTIN MUTATIONS 2/VACUOLAR PROTEIN SORTING 52"/>
    <property type="match status" value="1"/>
</dbReference>
<feature type="region of interest" description="Disordered" evidence="7">
    <location>
        <begin position="595"/>
        <end position="639"/>
    </location>
</feature>
<organism evidence="10 11">
    <name type="scientific">Leptomonas seymouri</name>
    <dbReference type="NCBI Taxonomy" id="5684"/>
    <lineage>
        <taxon>Eukaryota</taxon>
        <taxon>Discoba</taxon>
        <taxon>Euglenozoa</taxon>
        <taxon>Kinetoplastea</taxon>
        <taxon>Metakinetoplastina</taxon>
        <taxon>Trypanosomatida</taxon>
        <taxon>Trypanosomatidae</taxon>
        <taxon>Leishmaniinae</taxon>
        <taxon>Leptomonas</taxon>
    </lineage>
</organism>
<dbReference type="AlphaFoldDB" id="A0A0N0P5E7"/>
<evidence type="ECO:0000256" key="7">
    <source>
        <dbReference type="SAM" id="MobiDB-lite"/>
    </source>
</evidence>
<dbReference type="InterPro" id="IPR048361">
    <property type="entry name" value="Vps52_C"/>
</dbReference>
<dbReference type="GO" id="GO:0006896">
    <property type="term" value="P:Golgi to vacuole transport"/>
    <property type="evidence" value="ECO:0007669"/>
    <property type="project" value="TreeGrafter"/>
</dbReference>
<name>A0A0N0P5E7_LEPSE</name>
<evidence type="ECO:0000256" key="5">
    <source>
        <dbReference type="ARBA" id="ARBA00023034"/>
    </source>
</evidence>
<evidence type="ECO:0000256" key="6">
    <source>
        <dbReference type="SAM" id="Coils"/>
    </source>
</evidence>
<dbReference type="VEuPathDB" id="TriTrypDB:Lsey_0159_0170"/>
<keyword evidence="6" id="KW-0175">Coiled coil</keyword>
<dbReference type="GO" id="GO:0019905">
    <property type="term" value="F:syntaxin binding"/>
    <property type="evidence" value="ECO:0007669"/>
    <property type="project" value="TreeGrafter"/>
</dbReference>
<evidence type="ECO:0000256" key="1">
    <source>
        <dbReference type="ARBA" id="ARBA00004601"/>
    </source>
</evidence>
<gene>
    <name evidence="10" type="ORF">ABL78_5039</name>
</gene>
<accession>A0A0N0P5E7</accession>
<keyword evidence="4" id="KW-0653">Protein transport</keyword>
<evidence type="ECO:0000259" key="9">
    <source>
        <dbReference type="Pfam" id="PF20655"/>
    </source>
</evidence>
<keyword evidence="3" id="KW-0813">Transport</keyword>
<dbReference type="PANTHER" id="PTHR14190:SF7">
    <property type="entry name" value="VACUOLAR PROTEIN SORTING-ASSOCIATED PROTEIN 52 HOMOLOG"/>
    <property type="match status" value="1"/>
</dbReference>
<dbReference type="InterPro" id="IPR007258">
    <property type="entry name" value="Vps52"/>
</dbReference>
<proteinExistence type="inferred from homology"/>
<protein>
    <recommendedName>
        <fullName evidence="12">Vps52 / Sac2 family protein</fullName>
    </recommendedName>
</protein>
<dbReference type="GO" id="GO:0000938">
    <property type="term" value="C:GARP complex"/>
    <property type="evidence" value="ECO:0007669"/>
    <property type="project" value="TreeGrafter"/>
</dbReference>
<keyword evidence="5" id="KW-0333">Golgi apparatus</keyword>
<dbReference type="OrthoDB" id="19482at2759"/>
<feature type="domain" description="Vps52 C-terminal" evidence="9">
    <location>
        <begin position="374"/>
        <end position="460"/>
    </location>
</feature>
<dbReference type="Pfam" id="PF04129">
    <property type="entry name" value="Vps52_CC"/>
    <property type="match status" value="1"/>
</dbReference>
<feature type="domain" description="Vps52 C-terminal" evidence="9">
    <location>
        <begin position="487"/>
        <end position="584"/>
    </location>
</feature>
<evidence type="ECO:0000256" key="3">
    <source>
        <dbReference type="ARBA" id="ARBA00022448"/>
    </source>
</evidence>
<feature type="compositionally biased region" description="Low complexity" evidence="7">
    <location>
        <begin position="610"/>
        <end position="630"/>
    </location>
</feature>
<sequence>MDLKQSDLDDLATIAVSDDFLRLNIDTHLDEDATQTTLQDVCTAFVQSFLICKGECISSLHVSLKECVAVLEGMETVLQKFIEQLEHIQQDIGDVREALAKTSIELSNAKMTERVLWTAISHLVVPPEIVQIVTQTNDGELGMLFQLTLKELLKYLEYRKGVGQQANSTPGLHESAPAQKGSLTQHPSVARATTGQHCMRELRLRLTEFKIYEELRAVLDSLTVFACIKVRDFLTRKLQVLTIPNTNVCIQQENSLRQYSVFVHFLRSAPPLLRHASTHDGQQRNPMPYRITRAIYNEFKQHYCLILSSLYLRKFQDYVLTLNRMEYSTTASASFGSVSSTLLSGFSRLQPAAPDIMYTLPPVTEAQSRGFGSANVFELGKRGDIFSRVFAPPLIPTLEKAAGRRHSYEETFRSLLHLLIDTVTHEYLFTFEFFSGDMSVYVDALQPTLQFIVDYLSEVVLTQSTGRVRQLLNEQPCAGVNVKAKDDTYGLLILIRLCHEYRYYMKTVRRLTCLDAFFDSLLVLLWPAFKRTFDAQLVALRCAHVSSLAAVTAHLRSTAERVATVHPLVRNYSALSCALLSIALGAALAEERMLSGEVDAQPPTARDESSASTPLHSRSSSSSSLSSASPFPVRAGSRSPPSFPSASVPCLAAGSAVTVVRHVTADVTFRGSSHHTEESNVNVSMPFHREGTSHDYAEVRRRAMEMMAQEDEADAAESQDRFVALLGNIDFVRVQVVHYAEEIAKHMVAQGSTRHPAESPLTGNADLLRDAYVVNQLHYMWTAAQACVLPGLERRGVTLAERFDFSQLRGMYDTYRARLQEEILDVYFSEFINVSRSEEAVPPQVLLQVADHFLLTWRPALDALRSEVTALLYESQLANEVIAQVCMECLVCNTCFLKVISAAFEAHPAAFAQRSVRTLIVSNQNILQHMRSYSMHVGISGL</sequence>
<dbReference type="EMBL" id="LJSK01000159">
    <property type="protein sequence ID" value="KPI85907.1"/>
    <property type="molecule type" value="Genomic_DNA"/>
</dbReference>
<reference evidence="10 11" key="1">
    <citation type="journal article" date="2015" name="PLoS Pathog.">
        <title>Leptomonas seymouri: Adaptations to the Dixenous Life Cycle Analyzed by Genome Sequencing, Transcriptome Profiling and Co-infection with Leishmania donovani.</title>
        <authorList>
            <person name="Kraeva N."/>
            <person name="Butenko A."/>
            <person name="Hlavacova J."/>
            <person name="Kostygov A."/>
            <person name="Myskova J."/>
            <person name="Grybchuk D."/>
            <person name="Lestinova T."/>
            <person name="Votypka J."/>
            <person name="Volf P."/>
            <person name="Opperdoes F."/>
            <person name="Flegontov P."/>
            <person name="Lukes J."/>
            <person name="Yurchenko V."/>
        </authorList>
    </citation>
    <scope>NUCLEOTIDE SEQUENCE [LARGE SCALE GENOMIC DNA]</scope>
    <source>
        <strain evidence="10 11">ATCC 30220</strain>
    </source>
</reference>
<dbReference type="GO" id="GO:0032456">
    <property type="term" value="P:endocytic recycling"/>
    <property type="evidence" value="ECO:0007669"/>
    <property type="project" value="TreeGrafter"/>
</dbReference>
<evidence type="ECO:0008006" key="12">
    <source>
        <dbReference type="Google" id="ProtNLM"/>
    </source>
</evidence>
<evidence type="ECO:0000256" key="4">
    <source>
        <dbReference type="ARBA" id="ARBA00022927"/>
    </source>
</evidence>
<evidence type="ECO:0000256" key="2">
    <source>
        <dbReference type="ARBA" id="ARBA00008180"/>
    </source>
</evidence>
<dbReference type="OMA" id="THEYLFT"/>